<keyword evidence="1" id="KW-0808">Transferase</keyword>
<evidence type="ECO:0000256" key="1">
    <source>
        <dbReference type="ARBA" id="ARBA00022679"/>
    </source>
</evidence>
<evidence type="ECO:0000313" key="4">
    <source>
        <dbReference type="EMBL" id="MBE1458790.1"/>
    </source>
</evidence>
<protein>
    <submittedName>
        <fullName evidence="4">Ribosomal protein S18 acetylase RimI-like enzyme</fullName>
    </submittedName>
</protein>
<dbReference type="Gene3D" id="3.40.630.30">
    <property type="match status" value="1"/>
</dbReference>
<reference evidence="4 5" key="1">
    <citation type="submission" date="2020-10" db="EMBL/GenBank/DDBJ databases">
        <title>Sequencing the genomes of 1000 actinobacteria strains.</title>
        <authorList>
            <person name="Klenk H.-P."/>
        </authorList>
    </citation>
    <scope>NUCLEOTIDE SEQUENCE [LARGE SCALE GENOMIC DNA]</scope>
    <source>
        <strain evidence="4 5">DSM 45157</strain>
    </source>
</reference>
<dbReference type="InterPro" id="IPR016181">
    <property type="entry name" value="Acyl_CoA_acyltransferase"/>
</dbReference>
<dbReference type="Proteomes" id="UP000598217">
    <property type="component" value="Unassembled WGS sequence"/>
</dbReference>
<dbReference type="CDD" id="cd04301">
    <property type="entry name" value="NAT_SF"/>
    <property type="match status" value="1"/>
</dbReference>
<dbReference type="EMBL" id="JADBDY010000001">
    <property type="protein sequence ID" value="MBE1458790.1"/>
    <property type="molecule type" value="Genomic_DNA"/>
</dbReference>
<dbReference type="SUPFAM" id="SSF55729">
    <property type="entry name" value="Acyl-CoA N-acyltransferases (Nat)"/>
    <property type="match status" value="1"/>
</dbReference>
<feature type="domain" description="N-acetyltransferase" evidence="3">
    <location>
        <begin position="3"/>
        <end position="159"/>
    </location>
</feature>
<keyword evidence="2" id="KW-0012">Acyltransferase</keyword>
<dbReference type="InterPro" id="IPR000182">
    <property type="entry name" value="GNAT_dom"/>
</dbReference>
<evidence type="ECO:0000259" key="3">
    <source>
        <dbReference type="PROSITE" id="PS51186"/>
    </source>
</evidence>
<dbReference type="Pfam" id="PF00583">
    <property type="entry name" value="Acetyltransf_1"/>
    <property type="match status" value="1"/>
</dbReference>
<organism evidence="4 5">
    <name type="scientific">Nocardiopsis terrae</name>
    <dbReference type="NCBI Taxonomy" id="372655"/>
    <lineage>
        <taxon>Bacteria</taxon>
        <taxon>Bacillati</taxon>
        <taxon>Actinomycetota</taxon>
        <taxon>Actinomycetes</taxon>
        <taxon>Streptosporangiales</taxon>
        <taxon>Nocardiopsidaceae</taxon>
        <taxon>Nocardiopsis</taxon>
    </lineage>
</organism>
<name>A0ABR9HIW8_9ACTN</name>
<dbReference type="RefSeq" id="WP_191271661.1">
    <property type="nucleotide sequence ID" value="NZ_BMXJ01000005.1"/>
</dbReference>
<gene>
    <name evidence="4" type="ORF">H4W79_003004</name>
</gene>
<comment type="caution">
    <text evidence="4">The sequence shown here is derived from an EMBL/GenBank/DDBJ whole genome shotgun (WGS) entry which is preliminary data.</text>
</comment>
<dbReference type="PANTHER" id="PTHR43877">
    <property type="entry name" value="AMINOALKYLPHOSPHONATE N-ACETYLTRANSFERASE-RELATED-RELATED"/>
    <property type="match status" value="1"/>
</dbReference>
<proteinExistence type="predicted"/>
<dbReference type="PROSITE" id="PS51186">
    <property type="entry name" value="GNAT"/>
    <property type="match status" value="1"/>
</dbReference>
<keyword evidence="5" id="KW-1185">Reference proteome</keyword>
<accession>A0ABR9HIW8</accession>
<dbReference type="InterPro" id="IPR050832">
    <property type="entry name" value="Bact_Acetyltransf"/>
</dbReference>
<sequence length="159" mass="17592">MDISIRRYAPEDREAVVALALRAWEPGYAALERTLGTRTYERVVGDWRQAHSRDVREDLAAEEADVWVAVTDRVAGFVTVRLDRGERSGLVHMLGVDPDQQGRGVGSALTGFAVERIREEGMTLAVIRTGGDEAHAPARAVYEKAGFVPSPVVHYYRSL</sequence>
<evidence type="ECO:0000256" key="2">
    <source>
        <dbReference type="ARBA" id="ARBA00023315"/>
    </source>
</evidence>
<evidence type="ECO:0000313" key="5">
    <source>
        <dbReference type="Proteomes" id="UP000598217"/>
    </source>
</evidence>